<dbReference type="Gene3D" id="3.20.20.140">
    <property type="entry name" value="Metal-dependent hydrolases"/>
    <property type="match status" value="1"/>
</dbReference>
<dbReference type="EMBL" id="PEOG01000013">
    <property type="protein sequence ID" value="PIM54124.1"/>
    <property type="molecule type" value="Genomic_DNA"/>
</dbReference>
<sequence>MEPVDANVTNAANAERRRLAAAGGVVALLSLTVTLTACGGSGGSGGTEPEAGAWTTGDLHVHTVQSDDSRTTQTLDFVLGKAFTTHGLDWMAVTNHLRSSKYDNDAHLLPAPVAFAYGMASYEMPRVKALQAAGSYTGKLIFSGFEWDTPTHDHIGIGIFEGGSTLVSSASAMKEFQYVFTNGDESLFQADDLARWKAKYNQRANATAADALKGIAWLKDNYPDTSYAVINHPSRNPGKYTIADFRQMNDLAPKIVFAIEGMVGNQMEPNRGGYTSAYTDANKPNRTYGGTDYVVAQLGGVWDALLGEGRRIWNVADSDSHFEIDAAGNSSGYYPGEYAKNYVWQPKGSTGVAGLLDSLRAGRGFGVFGDLINALDFTATAGGGKATMGQELVTGAGQTVTVTIRFKSPAVNNYQRPVNSGNLGNMVPKVHHVDLIAGDVGPKAAPGTPAYDLATNPSTRVLKRFTSADWTLGADGYYSVTTTLPASRSQYFRLRGTNLAEDVPGLSAGGEPLADQPVNTADNATRHDQINDRNYGSLWFYSNPIFVSVK</sequence>
<gene>
    <name evidence="1" type="ORF">CS062_06300</name>
</gene>
<dbReference type="InterPro" id="IPR016195">
    <property type="entry name" value="Pol/histidinol_Pase-like"/>
</dbReference>
<dbReference type="Proteomes" id="UP000231501">
    <property type="component" value="Unassembled WGS sequence"/>
</dbReference>
<evidence type="ECO:0000313" key="2">
    <source>
        <dbReference type="Proteomes" id="UP000231501"/>
    </source>
</evidence>
<organism evidence="1 2">
    <name type="scientific">Roseateles chitinivorans</name>
    <dbReference type="NCBI Taxonomy" id="2917965"/>
    <lineage>
        <taxon>Bacteria</taxon>
        <taxon>Pseudomonadati</taxon>
        <taxon>Pseudomonadota</taxon>
        <taxon>Betaproteobacteria</taxon>
        <taxon>Burkholderiales</taxon>
        <taxon>Sphaerotilaceae</taxon>
        <taxon>Roseateles</taxon>
    </lineage>
</organism>
<proteinExistence type="predicted"/>
<reference evidence="1 2" key="1">
    <citation type="submission" date="2017-11" db="EMBL/GenBank/DDBJ databases">
        <title>Draft genome sequence of Mitsuaria sp. HWN-4.</title>
        <authorList>
            <person name="Gundlapally S.R."/>
        </authorList>
    </citation>
    <scope>NUCLEOTIDE SEQUENCE [LARGE SCALE GENOMIC DNA]</scope>
    <source>
        <strain evidence="1 2">HWN-4</strain>
    </source>
</reference>
<keyword evidence="2" id="KW-1185">Reference proteome</keyword>
<accession>A0A2G9CEQ9</accession>
<dbReference type="SUPFAM" id="SSF89550">
    <property type="entry name" value="PHP domain-like"/>
    <property type="match status" value="1"/>
</dbReference>
<dbReference type="OrthoDB" id="9997at2"/>
<name>A0A2G9CEQ9_9BURK</name>
<protein>
    <submittedName>
        <fullName evidence="1">S-layer protein</fullName>
    </submittedName>
</protein>
<evidence type="ECO:0000313" key="1">
    <source>
        <dbReference type="EMBL" id="PIM54124.1"/>
    </source>
</evidence>
<dbReference type="AlphaFoldDB" id="A0A2G9CEQ9"/>
<comment type="caution">
    <text evidence="1">The sequence shown here is derived from an EMBL/GenBank/DDBJ whole genome shotgun (WGS) entry which is preliminary data.</text>
</comment>